<protein>
    <recommendedName>
        <fullName evidence="3">mRNA interferase toxin YafQ</fullName>
    </recommendedName>
    <alternativeName>
        <fullName evidence="4">Endoribonuclease YafQ</fullName>
    </alternativeName>
    <alternativeName>
        <fullName evidence="5">Toxin YafQ</fullName>
    </alternativeName>
</protein>
<keyword evidence="1" id="KW-1277">Toxin-antitoxin system</keyword>
<dbReference type="InterPro" id="IPR004386">
    <property type="entry name" value="Toxin_YafQ-like"/>
</dbReference>
<comment type="similarity">
    <text evidence="2">Belongs to the RelE toxin family. YafQ subfamily.</text>
</comment>
<keyword evidence="8" id="KW-1185">Reference proteome</keyword>
<evidence type="ECO:0000256" key="5">
    <source>
        <dbReference type="ARBA" id="ARBA00084069"/>
    </source>
</evidence>
<dbReference type="NCBIfam" id="TIGR00053">
    <property type="entry name" value="YafQ family addiction module toxin"/>
    <property type="match status" value="1"/>
</dbReference>
<dbReference type="SUPFAM" id="SSF143011">
    <property type="entry name" value="RelE-like"/>
    <property type="match status" value="1"/>
</dbReference>
<evidence type="ECO:0000313" key="7">
    <source>
        <dbReference type="EMBL" id="EFL91461.1"/>
    </source>
</evidence>
<evidence type="ECO:0000313" key="8">
    <source>
        <dbReference type="Proteomes" id="UP000005726"/>
    </source>
</evidence>
<dbReference type="AlphaFoldDB" id="E0WU55"/>
<organism evidence="7 8">
    <name type="scientific">Candidatus Regiella insecticola LSR1</name>
    <dbReference type="NCBI Taxonomy" id="663321"/>
    <lineage>
        <taxon>Bacteria</taxon>
        <taxon>Pseudomonadati</taxon>
        <taxon>Pseudomonadota</taxon>
        <taxon>Gammaproteobacteria</taxon>
        <taxon>Enterobacterales</taxon>
        <taxon>Enterobacteriaceae</taxon>
        <taxon>aphid secondary symbionts</taxon>
        <taxon>Candidatus Regiella</taxon>
    </lineage>
</organism>
<dbReference type="InterPro" id="IPR007712">
    <property type="entry name" value="RelE/ParE_toxin"/>
</dbReference>
<evidence type="ECO:0000256" key="4">
    <source>
        <dbReference type="ARBA" id="ARBA00074985"/>
    </source>
</evidence>
<name>E0WU55_9ENTR</name>
<dbReference type="InterPro" id="IPR035093">
    <property type="entry name" value="RelE/ParE_toxin_dom_sf"/>
</dbReference>
<dbReference type="FunFam" id="3.30.2310.20:FF:000003">
    <property type="entry name" value="Type II toxin-antitoxin system YafQ family toxin"/>
    <property type="match status" value="1"/>
</dbReference>
<dbReference type="GO" id="GO:0004521">
    <property type="term" value="F:RNA endonuclease activity"/>
    <property type="evidence" value="ECO:0007669"/>
    <property type="project" value="TreeGrafter"/>
</dbReference>
<proteinExistence type="inferred from homology"/>
<dbReference type="PIRSF" id="PIRSF006156">
    <property type="entry name" value="YafQ"/>
    <property type="match status" value="1"/>
</dbReference>
<dbReference type="NCBIfam" id="TIGR02385">
    <property type="entry name" value="RelE_StbE"/>
    <property type="match status" value="1"/>
</dbReference>
<gene>
    <name evidence="7" type="ORF">REG_1602</name>
</gene>
<dbReference type="STRING" id="663321.REG_1602"/>
<dbReference type="Proteomes" id="UP000005726">
    <property type="component" value="Unassembled WGS sequence"/>
</dbReference>
<dbReference type="PANTHER" id="PTHR40588:SF1">
    <property type="entry name" value="MRNA INTERFERASE TOXIN YAFQ"/>
    <property type="match status" value="1"/>
</dbReference>
<reference evidence="7" key="1">
    <citation type="journal article" date="2009" name="Environ. Microbiol.">
        <title>Dynamics of genome evolution in facultative symbionts of aphids.</title>
        <authorList>
            <person name="Degnan P.H."/>
            <person name="Leonardo T.E."/>
            <person name="Cass B.N."/>
            <person name="Hurwitz B."/>
            <person name="Stern D."/>
            <person name="Gibbs R.A."/>
            <person name="Richards S."/>
            <person name="Moran N.A."/>
        </authorList>
    </citation>
    <scope>NUCLEOTIDE SEQUENCE [LARGE SCALE GENOMIC DNA]</scope>
    <source>
        <strain evidence="7">LSR1</strain>
    </source>
</reference>
<dbReference type="Pfam" id="PF15738">
    <property type="entry name" value="YafQ_toxin"/>
    <property type="match status" value="1"/>
</dbReference>
<evidence type="ECO:0000256" key="1">
    <source>
        <dbReference type="ARBA" id="ARBA00022649"/>
    </source>
</evidence>
<dbReference type="GO" id="GO:0006415">
    <property type="term" value="P:translational termination"/>
    <property type="evidence" value="ECO:0007669"/>
    <property type="project" value="TreeGrafter"/>
</dbReference>
<evidence type="ECO:0000256" key="3">
    <source>
        <dbReference type="ARBA" id="ARBA00068634"/>
    </source>
</evidence>
<accession>E0WU55</accession>
<sequence>MMRSASYTAQFNRDVKLAKKRGKDMSKLRTVITLLLTGNPLPRGLGDHPLKGEWKPSRDLHIESDWVLIYTLDNDIVRFERTGTHADLFRN</sequence>
<dbReference type="PANTHER" id="PTHR40588">
    <property type="entry name" value="MRNA INTERFERASE TOXIN YAFQ"/>
    <property type="match status" value="1"/>
</dbReference>
<feature type="active site" description="Proton donor" evidence="6">
    <location>
        <position position="85"/>
    </location>
</feature>
<dbReference type="HOGENOM" id="CLU_161929_4_1_6"/>
<dbReference type="eggNOG" id="COG3041">
    <property type="taxonomic scope" value="Bacteria"/>
</dbReference>
<dbReference type="GO" id="GO:0006402">
    <property type="term" value="P:mRNA catabolic process"/>
    <property type="evidence" value="ECO:0007669"/>
    <property type="project" value="TreeGrafter"/>
</dbReference>
<evidence type="ECO:0000256" key="6">
    <source>
        <dbReference type="PIRSR" id="PIRSR006156-1"/>
    </source>
</evidence>
<evidence type="ECO:0000256" key="2">
    <source>
        <dbReference type="ARBA" id="ARBA00061366"/>
    </source>
</evidence>
<dbReference type="Gene3D" id="3.30.2310.20">
    <property type="entry name" value="RelE-like"/>
    <property type="match status" value="1"/>
</dbReference>
<dbReference type="EMBL" id="GL379630">
    <property type="protein sequence ID" value="EFL91461.1"/>
    <property type="molecule type" value="Genomic_DNA"/>
</dbReference>